<organism evidence="2">
    <name type="scientific">bioreactor metagenome</name>
    <dbReference type="NCBI Taxonomy" id="1076179"/>
    <lineage>
        <taxon>unclassified sequences</taxon>
        <taxon>metagenomes</taxon>
        <taxon>ecological metagenomes</taxon>
    </lineage>
</organism>
<feature type="region of interest" description="Disordered" evidence="1">
    <location>
        <begin position="89"/>
        <end position="124"/>
    </location>
</feature>
<evidence type="ECO:0000313" key="2">
    <source>
        <dbReference type="EMBL" id="MPM46731.1"/>
    </source>
</evidence>
<reference evidence="2" key="1">
    <citation type="submission" date="2019-08" db="EMBL/GenBank/DDBJ databases">
        <authorList>
            <person name="Kucharzyk K."/>
            <person name="Murdoch R.W."/>
            <person name="Higgins S."/>
            <person name="Loffler F."/>
        </authorList>
    </citation>
    <scope>NUCLEOTIDE SEQUENCE</scope>
</reference>
<sequence>MTLGHLTYRHADRGATVVHRLTTAHTVGRLQRDAAHLIVADLQLNLDGDRPPLVADPGVHGERVVDRRNAIGGELDVDDRADDPCDTAVAGGRARRGGGESGGCHGFSAPITTPTARPRHRRFR</sequence>
<accession>A0A645A3A6</accession>
<dbReference type="EMBL" id="VSSQ01011392">
    <property type="protein sequence ID" value="MPM46731.1"/>
    <property type="molecule type" value="Genomic_DNA"/>
</dbReference>
<dbReference type="AlphaFoldDB" id="A0A645A3A6"/>
<comment type="caution">
    <text evidence="2">The sequence shown here is derived from an EMBL/GenBank/DDBJ whole genome shotgun (WGS) entry which is preliminary data.</text>
</comment>
<name>A0A645A3A6_9ZZZZ</name>
<evidence type="ECO:0000256" key="1">
    <source>
        <dbReference type="SAM" id="MobiDB-lite"/>
    </source>
</evidence>
<protein>
    <submittedName>
        <fullName evidence="2">Uncharacterized protein</fullName>
    </submittedName>
</protein>
<proteinExistence type="predicted"/>
<gene>
    <name evidence="2" type="ORF">SDC9_93437</name>
</gene>